<evidence type="ECO:0000313" key="1">
    <source>
        <dbReference type="EMBL" id="GAH59377.1"/>
    </source>
</evidence>
<protein>
    <submittedName>
        <fullName evidence="1">Uncharacterized protein</fullName>
    </submittedName>
</protein>
<dbReference type="AlphaFoldDB" id="X1GQA0"/>
<comment type="caution">
    <text evidence="1">The sequence shown here is derived from an EMBL/GenBank/DDBJ whole genome shotgun (WGS) entry which is preliminary data.</text>
</comment>
<name>X1GQA0_9ZZZZ</name>
<organism evidence="1">
    <name type="scientific">marine sediment metagenome</name>
    <dbReference type="NCBI Taxonomy" id="412755"/>
    <lineage>
        <taxon>unclassified sequences</taxon>
        <taxon>metagenomes</taxon>
        <taxon>ecological metagenomes</taxon>
    </lineage>
</organism>
<sequence>MEGVKDIRPELPLYNELRFWFAKYDSVQKADGDIKQIQ</sequence>
<feature type="non-terminal residue" evidence="1">
    <location>
        <position position="38"/>
    </location>
</feature>
<gene>
    <name evidence="1" type="ORF">S03H2_27219</name>
</gene>
<dbReference type="EMBL" id="BARU01016203">
    <property type="protein sequence ID" value="GAH59377.1"/>
    <property type="molecule type" value="Genomic_DNA"/>
</dbReference>
<accession>X1GQA0</accession>
<reference evidence="1" key="1">
    <citation type="journal article" date="2014" name="Front. Microbiol.">
        <title>High frequency of phylogenetically diverse reductive dehalogenase-homologous genes in deep subseafloor sedimentary metagenomes.</title>
        <authorList>
            <person name="Kawai M."/>
            <person name="Futagami T."/>
            <person name="Toyoda A."/>
            <person name="Takaki Y."/>
            <person name="Nishi S."/>
            <person name="Hori S."/>
            <person name="Arai W."/>
            <person name="Tsubouchi T."/>
            <person name="Morono Y."/>
            <person name="Uchiyama I."/>
            <person name="Ito T."/>
            <person name="Fujiyama A."/>
            <person name="Inagaki F."/>
            <person name="Takami H."/>
        </authorList>
    </citation>
    <scope>NUCLEOTIDE SEQUENCE</scope>
    <source>
        <strain evidence="1">Expedition CK06-06</strain>
    </source>
</reference>
<proteinExistence type="predicted"/>